<dbReference type="KEGG" id="psul:AU252_20185"/>
<evidence type="ECO:0000259" key="2">
    <source>
        <dbReference type="PROSITE" id="PS50234"/>
    </source>
</evidence>
<evidence type="ECO:0000256" key="1">
    <source>
        <dbReference type="SAM" id="Phobius"/>
    </source>
</evidence>
<proteinExistence type="predicted"/>
<accession>A0A0U3FHP0</accession>
<dbReference type="Pfam" id="PF13519">
    <property type="entry name" value="VWA_2"/>
    <property type="match status" value="1"/>
</dbReference>
<organism evidence="3">
    <name type="scientific">Pseudarthrobacter sulfonivorans</name>
    <dbReference type="NCBI Taxonomy" id="121292"/>
    <lineage>
        <taxon>Bacteria</taxon>
        <taxon>Bacillati</taxon>
        <taxon>Actinomycetota</taxon>
        <taxon>Actinomycetes</taxon>
        <taxon>Micrococcales</taxon>
        <taxon>Micrococcaceae</taxon>
        <taxon>Pseudarthrobacter</taxon>
    </lineage>
</organism>
<reference evidence="3 4" key="1">
    <citation type="submission" date="2015-12" db="EMBL/GenBank/DDBJ databases">
        <authorList>
            <person name="Shamseldin A."/>
            <person name="Moawad H."/>
            <person name="Abd El-Rahim W.M."/>
            <person name="Sadowsky M.J."/>
        </authorList>
    </citation>
    <scope>NUCLEOTIDE SEQUENCE [LARGE SCALE GENOMIC DNA]</scope>
    <source>
        <strain evidence="3 4">Ar51</strain>
    </source>
</reference>
<keyword evidence="1" id="KW-1133">Transmembrane helix</keyword>
<feature type="domain" description="VWFA" evidence="2">
    <location>
        <begin position="74"/>
        <end position="267"/>
    </location>
</feature>
<keyword evidence="1" id="KW-0812">Transmembrane</keyword>
<dbReference type="SMART" id="SM00327">
    <property type="entry name" value="VWA"/>
    <property type="match status" value="1"/>
</dbReference>
<protein>
    <recommendedName>
        <fullName evidence="2">VWFA domain-containing protein</fullName>
    </recommendedName>
</protein>
<dbReference type="InterPro" id="IPR002035">
    <property type="entry name" value="VWF_A"/>
</dbReference>
<dbReference type="STRING" id="121292.AU252_20185"/>
<feature type="transmembrane region" description="Helical" evidence="1">
    <location>
        <begin position="42"/>
        <end position="61"/>
    </location>
</feature>
<name>A0A0U3FHP0_9MICC</name>
<dbReference type="Proteomes" id="UP000065151">
    <property type="component" value="Chromosome"/>
</dbReference>
<sequence length="341" mass="35818">MTLQPILPWWVMAPLIAATGLFLVWRLVQASRVRSAGTRRDWLFRSALVLLLLAAALRPGVPGGSSQAAAADVNVFFVVDTSSSIVAEDYGDGSPRLDGVRQDIMAIAGELAGARFSLLTFDSNAIVRMPLTTDATALDTSVSVLQPQVTAFSKGSSVTAAGTLLAERLRAARDSHPERPRLVYYLGDGEQTSAKAPAAIRLDGGLVDGGAVLGYGTAAGGRMKENTGQGSGQDAGAGYIQDRSSGTGKDALSVIDEGRLQGIAGQLGVPYVHRSAGDPVAPMMQAADPGDFQRAPTDADVAGRTEHYWLLAAGAFLLALRETFLVLRQYRQLRPGPGART</sequence>
<dbReference type="PROSITE" id="PS50234">
    <property type="entry name" value="VWFA"/>
    <property type="match status" value="1"/>
</dbReference>
<dbReference type="InterPro" id="IPR036465">
    <property type="entry name" value="vWFA_dom_sf"/>
</dbReference>
<evidence type="ECO:0000313" key="3">
    <source>
        <dbReference type="EMBL" id="ALV43193.1"/>
    </source>
</evidence>
<feature type="transmembrane region" description="Helical" evidence="1">
    <location>
        <begin position="6"/>
        <end position="28"/>
    </location>
</feature>
<dbReference type="AlphaFoldDB" id="A0A0U3FHP0"/>
<dbReference type="RefSeq" id="WP_058932239.1">
    <property type="nucleotide sequence ID" value="NZ_CP013747.1"/>
</dbReference>
<evidence type="ECO:0000313" key="4">
    <source>
        <dbReference type="Proteomes" id="UP000065151"/>
    </source>
</evidence>
<gene>
    <name evidence="3" type="ORF">AU252_20185</name>
</gene>
<keyword evidence="1" id="KW-0472">Membrane</keyword>
<dbReference type="EMBL" id="CP013747">
    <property type="protein sequence ID" value="ALV43193.1"/>
    <property type="molecule type" value="Genomic_DNA"/>
</dbReference>
<dbReference type="SUPFAM" id="SSF53300">
    <property type="entry name" value="vWA-like"/>
    <property type="match status" value="1"/>
</dbReference>
<dbReference type="Gene3D" id="3.40.50.410">
    <property type="entry name" value="von Willebrand factor, type A domain"/>
    <property type="match status" value="1"/>
</dbReference>
<dbReference type="CDD" id="cd00198">
    <property type="entry name" value="vWFA"/>
    <property type="match status" value="1"/>
</dbReference>